<dbReference type="SUPFAM" id="SSF55874">
    <property type="entry name" value="ATPase domain of HSP90 chaperone/DNA topoisomerase II/histidine kinase"/>
    <property type="match status" value="1"/>
</dbReference>
<dbReference type="InterPro" id="IPR036890">
    <property type="entry name" value="HATPase_C_sf"/>
</dbReference>
<dbReference type="PROSITE" id="PS50109">
    <property type="entry name" value="HIS_KIN"/>
    <property type="match status" value="1"/>
</dbReference>
<feature type="transmembrane region" description="Helical" evidence="10">
    <location>
        <begin position="7"/>
        <end position="30"/>
    </location>
</feature>
<dbReference type="InterPro" id="IPR005467">
    <property type="entry name" value="His_kinase_dom"/>
</dbReference>
<evidence type="ECO:0000256" key="1">
    <source>
        <dbReference type="ARBA" id="ARBA00000085"/>
    </source>
</evidence>
<gene>
    <name evidence="12" type="ORF">JS533_011775</name>
</gene>
<dbReference type="Gene3D" id="3.30.565.10">
    <property type="entry name" value="Histidine kinase-like ATPase, C-terminal domain"/>
    <property type="match status" value="1"/>
</dbReference>
<dbReference type="InterPro" id="IPR004358">
    <property type="entry name" value="Sig_transdc_His_kin-like_C"/>
</dbReference>
<dbReference type="SMART" id="SM00387">
    <property type="entry name" value="HATPase_c"/>
    <property type="match status" value="1"/>
</dbReference>
<organism evidence="12 13">
    <name type="scientific">Bifidobacterium amazonense</name>
    <dbReference type="NCBI Taxonomy" id="2809027"/>
    <lineage>
        <taxon>Bacteria</taxon>
        <taxon>Bacillati</taxon>
        <taxon>Actinomycetota</taxon>
        <taxon>Actinomycetes</taxon>
        <taxon>Bifidobacteriales</taxon>
        <taxon>Bifidobacteriaceae</taxon>
        <taxon>Bifidobacterium</taxon>
    </lineage>
</organism>
<proteinExistence type="predicted"/>
<dbReference type="CDD" id="cd00075">
    <property type="entry name" value="HATPase"/>
    <property type="match status" value="1"/>
</dbReference>
<reference evidence="12 13" key="1">
    <citation type="journal article" date="2021" name="Environ. Microbiol.">
        <title>Genetic insights into the dark matter of the mammalian gut microbiota through targeted genome reconstruction.</title>
        <authorList>
            <person name="Lugli G.A."/>
            <person name="Alessandri G."/>
            <person name="Milani C."/>
            <person name="Viappiani A."/>
            <person name="Fontana F."/>
            <person name="Tarracchini C."/>
            <person name="Mancabelli L."/>
            <person name="Argentini C."/>
            <person name="Ruiz L."/>
            <person name="Margolles A."/>
            <person name="van Sinderen D."/>
            <person name="Turroni F."/>
            <person name="Ventura M."/>
        </authorList>
    </citation>
    <scope>NUCLEOTIDE SEQUENCE [LARGE SCALE GENOMIC DNA]</scope>
    <source>
        <strain evidence="12 13">MA1</strain>
    </source>
</reference>
<dbReference type="Pfam" id="PF02518">
    <property type="entry name" value="HATPase_c"/>
    <property type="match status" value="1"/>
</dbReference>
<dbReference type="InterPro" id="IPR050351">
    <property type="entry name" value="BphY/WalK/GraS-like"/>
</dbReference>
<feature type="domain" description="Histidine kinase" evidence="11">
    <location>
        <begin position="240"/>
        <end position="458"/>
    </location>
</feature>
<dbReference type="InterPro" id="IPR003594">
    <property type="entry name" value="HATPase_dom"/>
</dbReference>
<evidence type="ECO:0000256" key="7">
    <source>
        <dbReference type="ARBA" id="ARBA00023012"/>
    </source>
</evidence>
<keyword evidence="5" id="KW-0808">Transferase</keyword>
<evidence type="ECO:0000256" key="2">
    <source>
        <dbReference type="ARBA" id="ARBA00004236"/>
    </source>
</evidence>
<evidence type="ECO:0000256" key="8">
    <source>
        <dbReference type="ARBA" id="ARBA00039401"/>
    </source>
</evidence>
<evidence type="ECO:0000256" key="5">
    <source>
        <dbReference type="ARBA" id="ARBA00022679"/>
    </source>
</evidence>
<keyword evidence="10" id="KW-0472">Membrane</keyword>
<protein>
    <recommendedName>
        <fullName evidence="8">Sensor-like histidine kinase SenX3</fullName>
        <ecNumber evidence="3">2.7.13.3</ecNumber>
    </recommendedName>
</protein>
<dbReference type="CDD" id="cd00082">
    <property type="entry name" value="HisKA"/>
    <property type="match status" value="1"/>
</dbReference>
<dbReference type="EC" id="2.7.13.3" evidence="3"/>
<comment type="caution">
    <text evidence="12">The sequence shown here is derived from an EMBL/GenBank/DDBJ whole genome shotgun (WGS) entry which is preliminary data.</text>
</comment>
<evidence type="ECO:0000256" key="9">
    <source>
        <dbReference type="SAM" id="MobiDB-lite"/>
    </source>
</evidence>
<evidence type="ECO:0000256" key="10">
    <source>
        <dbReference type="SAM" id="Phobius"/>
    </source>
</evidence>
<evidence type="ECO:0000256" key="6">
    <source>
        <dbReference type="ARBA" id="ARBA00022777"/>
    </source>
</evidence>
<dbReference type="Gene3D" id="1.10.287.130">
    <property type="match status" value="1"/>
</dbReference>
<dbReference type="PANTHER" id="PTHR45453">
    <property type="entry name" value="PHOSPHATE REGULON SENSOR PROTEIN PHOR"/>
    <property type="match status" value="1"/>
</dbReference>
<dbReference type="PRINTS" id="PR00344">
    <property type="entry name" value="BCTRLSENSOR"/>
</dbReference>
<feature type="compositionally biased region" description="Basic and acidic residues" evidence="9">
    <location>
        <begin position="50"/>
        <end position="62"/>
    </location>
</feature>
<dbReference type="SUPFAM" id="SSF47384">
    <property type="entry name" value="Homodimeric domain of signal transducing histidine kinase"/>
    <property type="match status" value="1"/>
</dbReference>
<dbReference type="GO" id="GO:0005524">
    <property type="term" value="F:ATP binding"/>
    <property type="evidence" value="ECO:0007669"/>
    <property type="project" value="UniProtKB-KW"/>
</dbReference>
<evidence type="ECO:0000313" key="13">
    <source>
        <dbReference type="Proteomes" id="UP000710815"/>
    </source>
</evidence>
<evidence type="ECO:0000313" key="12">
    <source>
        <dbReference type="EMBL" id="MCH9276938.1"/>
    </source>
</evidence>
<keyword evidence="6" id="KW-0418">Kinase</keyword>
<keyword evidence="4" id="KW-0597">Phosphoprotein</keyword>
<dbReference type="EMBL" id="JAFEJT020000066">
    <property type="protein sequence ID" value="MCH9276938.1"/>
    <property type="molecule type" value="Genomic_DNA"/>
</dbReference>
<dbReference type="InterPro" id="IPR003661">
    <property type="entry name" value="HisK_dim/P_dom"/>
</dbReference>
<dbReference type="PANTHER" id="PTHR45453:SF1">
    <property type="entry name" value="PHOSPHATE REGULON SENSOR PROTEIN PHOR"/>
    <property type="match status" value="1"/>
</dbReference>
<sequence>MPQQLQTIIVIIPFLIMGGALATAVLFWIYDRIRPFIDNYEAWRAARNGDGQDRAGRASRDRDDDDDGPRDRSLPGLARSVRDWFRSRFGSRDEENDEENEDLDDATTALLAMLPNATVVVNQRDEVVRANPAAYMLGVVSDEAIADDGVREAVRLVRQSGGRRQFDLTTHTEYSADQAAADEAIGDERQTDDPVRLQGVTRPNWLKITVGKVGDFVVVLIDDVSDAIRFSQVRDSFITNVSEQLLKPSRALERLADSLEGDMLEPEQVVWNAHQVRSSCHRLNRMVDDLLLLIKSQEPVVPSSANRLNVKDVLRSARDRLRGLAERGNVNVLIECDNLLTVNGDEDQVTAAIVKLVENAIVYSPSGSSVSVSAGLADDGHHALIRVIDQGVGIAKDEQARIFERFYRGGNQTDRSRDGIGLGLAIVKHVALAHHGNVAVWSQPGNGSTFTLSLPVAQ</sequence>
<keyword evidence="7" id="KW-0902">Two-component regulatory system</keyword>
<evidence type="ECO:0000259" key="11">
    <source>
        <dbReference type="PROSITE" id="PS50109"/>
    </source>
</evidence>
<keyword evidence="13" id="KW-1185">Reference proteome</keyword>
<accession>A0ABS9VXV9</accession>
<dbReference type="Proteomes" id="UP000710815">
    <property type="component" value="Unassembled WGS sequence"/>
</dbReference>
<keyword evidence="12" id="KW-0547">Nucleotide-binding</keyword>
<dbReference type="InterPro" id="IPR036097">
    <property type="entry name" value="HisK_dim/P_sf"/>
</dbReference>
<evidence type="ECO:0000256" key="4">
    <source>
        <dbReference type="ARBA" id="ARBA00022553"/>
    </source>
</evidence>
<keyword evidence="12" id="KW-0067">ATP-binding</keyword>
<reference evidence="12 13" key="2">
    <citation type="journal article" date="2021" name="Syst. Appl. Microbiol.">
        <title>Phylogenetic classification of ten novel species belonging to the genus Bifidobacterium comprising B. phasiani sp. nov., B. pongonis sp. nov., B. saguinibicoloris sp. nov., B. colobi sp. nov., B. simiiventris sp. nov., B. santillanense sp. nov., B. miconis sp. nov., B. amazonense sp. nov., B. pluvialisilvae sp. nov., and B. miconisargentati sp. nov.</title>
        <authorList>
            <person name="Lugli G.A."/>
            <person name="Calvete-Torre I."/>
            <person name="Alessandri G."/>
            <person name="Milani C."/>
            <person name="Turroni F."/>
            <person name="Laiolo P."/>
            <person name="Ossiprandi M.C."/>
            <person name="Margolles A."/>
            <person name="Ruiz L."/>
            <person name="Ventura M."/>
        </authorList>
    </citation>
    <scope>NUCLEOTIDE SEQUENCE [LARGE SCALE GENOMIC DNA]</scope>
    <source>
        <strain evidence="12 13">MA1</strain>
    </source>
</reference>
<comment type="subcellular location">
    <subcellularLocation>
        <location evidence="2">Cell membrane</location>
    </subcellularLocation>
</comment>
<feature type="region of interest" description="Disordered" evidence="9">
    <location>
        <begin position="48"/>
        <end position="75"/>
    </location>
</feature>
<keyword evidence="10" id="KW-0812">Transmembrane</keyword>
<name>A0ABS9VXV9_9BIFI</name>
<comment type="catalytic activity">
    <reaction evidence="1">
        <text>ATP + protein L-histidine = ADP + protein N-phospho-L-histidine.</text>
        <dbReference type="EC" id="2.7.13.3"/>
    </reaction>
</comment>
<keyword evidence="10" id="KW-1133">Transmembrane helix</keyword>
<evidence type="ECO:0000256" key="3">
    <source>
        <dbReference type="ARBA" id="ARBA00012438"/>
    </source>
</evidence>
<dbReference type="RefSeq" id="WP_241514820.1">
    <property type="nucleotide sequence ID" value="NZ_JAFEJT020000066.1"/>
</dbReference>